<feature type="non-terminal residue" evidence="1">
    <location>
        <position position="312"/>
    </location>
</feature>
<dbReference type="AlphaFoldDB" id="A0AAV5VB99"/>
<proteinExistence type="predicted"/>
<keyword evidence="2" id="KW-1185">Reference proteome</keyword>
<comment type="caution">
    <text evidence="1">The sequence shown here is derived from an EMBL/GenBank/DDBJ whole genome shotgun (WGS) entry which is preliminary data.</text>
</comment>
<evidence type="ECO:0000313" key="2">
    <source>
        <dbReference type="Proteomes" id="UP001432322"/>
    </source>
</evidence>
<reference evidence="1" key="1">
    <citation type="submission" date="2023-10" db="EMBL/GenBank/DDBJ databases">
        <title>Genome assembly of Pristionchus species.</title>
        <authorList>
            <person name="Yoshida K."/>
            <person name="Sommer R.J."/>
        </authorList>
    </citation>
    <scope>NUCLEOTIDE SEQUENCE</scope>
    <source>
        <strain evidence="1">RS5133</strain>
    </source>
</reference>
<gene>
    <name evidence="1" type="ORF">PFISCL1PPCAC_6492</name>
</gene>
<protein>
    <recommendedName>
        <fullName evidence="3">Ribosomal protein</fullName>
    </recommendedName>
</protein>
<organism evidence="1 2">
    <name type="scientific">Pristionchus fissidentatus</name>
    <dbReference type="NCBI Taxonomy" id="1538716"/>
    <lineage>
        <taxon>Eukaryota</taxon>
        <taxon>Metazoa</taxon>
        <taxon>Ecdysozoa</taxon>
        <taxon>Nematoda</taxon>
        <taxon>Chromadorea</taxon>
        <taxon>Rhabditida</taxon>
        <taxon>Rhabditina</taxon>
        <taxon>Diplogasteromorpha</taxon>
        <taxon>Diplogasteroidea</taxon>
        <taxon>Neodiplogasteridae</taxon>
        <taxon>Pristionchus</taxon>
    </lineage>
</organism>
<sequence length="312" mass="34993">MCEFERHAAPIHILIKLILKRHLQNNISTCTQIERGEGGLHLSIMLGVCGCRVGVGVGVRYWVCGAILGISGSATSDGRADLLCENITSTNLRCFLHRSKFGHNPLRLAKVDLIESHSHLRLLLLDHSSNVDEMRRHFGHCRILLHLSSERSAQIEDSTARLARLQPQHHSRRQFVMRLTRPFGDFNDVYRIPAALHILCPISILLEENDAGETVSFQFPEVHRGDTTVKVHVSVCLECCIRLNLECAKSLRGKSSVLEGGIVLIRPWRTVAVSVSVVVTHEILLARLLVLCGLERLVNRRQKILTERGSQI</sequence>
<dbReference type="Proteomes" id="UP001432322">
    <property type="component" value="Unassembled WGS sequence"/>
</dbReference>
<accession>A0AAV5VB99</accession>
<evidence type="ECO:0008006" key="3">
    <source>
        <dbReference type="Google" id="ProtNLM"/>
    </source>
</evidence>
<dbReference type="EMBL" id="BTSY01000002">
    <property type="protein sequence ID" value="GMT15195.1"/>
    <property type="molecule type" value="Genomic_DNA"/>
</dbReference>
<evidence type="ECO:0000313" key="1">
    <source>
        <dbReference type="EMBL" id="GMT15195.1"/>
    </source>
</evidence>
<name>A0AAV5VB99_9BILA</name>